<dbReference type="CDD" id="cd01300">
    <property type="entry name" value="YtcJ_like"/>
    <property type="match status" value="1"/>
</dbReference>
<proteinExistence type="predicted"/>
<feature type="domain" description="Amidohydrolase 3" evidence="1">
    <location>
        <begin position="52"/>
        <end position="532"/>
    </location>
</feature>
<dbReference type="RefSeq" id="WP_093228383.1">
    <property type="nucleotide sequence ID" value="NZ_FORR01000003.1"/>
</dbReference>
<dbReference type="InterPro" id="IPR011059">
    <property type="entry name" value="Metal-dep_hydrolase_composite"/>
</dbReference>
<accession>A0A1I3MGG0</accession>
<dbReference type="AlphaFoldDB" id="A0A1I3MGG0"/>
<dbReference type="InterPro" id="IPR032466">
    <property type="entry name" value="Metal_Hydrolase"/>
</dbReference>
<name>A0A1I3MGG0_9BACL</name>
<dbReference type="Gene3D" id="3.10.310.70">
    <property type="match status" value="1"/>
</dbReference>
<dbReference type="Gene3D" id="3.20.20.140">
    <property type="entry name" value="Metal-dependent hydrolases"/>
    <property type="match status" value="1"/>
</dbReference>
<organism evidence="2 3">
    <name type="scientific">Thermoflavimicrobium dichotomicum</name>
    <dbReference type="NCBI Taxonomy" id="46223"/>
    <lineage>
        <taxon>Bacteria</taxon>
        <taxon>Bacillati</taxon>
        <taxon>Bacillota</taxon>
        <taxon>Bacilli</taxon>
        <taxon>Bacillales</taxon>
        <taxon>Thermoactinomycetaceae</taxon>
        <taxon>Thermoflavimicrobium</taxon>
    </lineage>
</organism>
<keyword evidence="3" id="KW-1185">Reference proteome</keyword>
<dbReference type="InterPro" id="IPR013108">
    <property type="entry name" value="Amidohydro_3"/>
</dbReference>
<evidence type="ECO:0000313" key="2">
    <source>
        <dbReference type="EMBL" id="SFI96053.1"/>
    </source>
</evidence>
<dbReference type="PANTHER" id="PTHR22642:SF2">
    <property type="entry name" value="PROTEIN LONG AFTER FAR-RED 3"/>
    <property type="match status" value="1"/>
</dbReference>
<dbReference type="SUPFAM" id="SSF51556">
    <property type="entry name" value="Metallo-dependent hydrolases"/>
    <property type="match status" value="1"/>
</dbReference>
<dbReference type="Pfam" id="PF07969">
    <property type="entry name" value="Amidohydro_3"/>
    <property type="match status" value="1"/>
</dbReference>
<evidence type="ECO:0000313" key="3">
    <source>
        <dbReference type="Proteomes" id="UP000199545"/>
    </source>
</evidence>
<gene>
    <name evidence="2" type="ORF">SAMN05421852_10359</name>
</gene>
<reference evidence="2 3" key="1">
    <citation type="submission" date="2016-10" db="EMBL/GenBank/DDBJ databases">
        <authorList>
            <person name="de Groot N.N."/>
        </authorList>
    </citation>
    <scope>NUCLEOTIDE SEQUENCE [LARGE SCALE GENOMIC DNA]</scope>
    <source>
        <strain evidence="2 3">DSM 44778</strain>
    </source>
</reference>
<dbReference type="STRING" id="46223.SAMN05421852_10359"/>
<dbReference type="GO" id="GO:0016810">
    <property type="term" value="F:hydrolase activity, acting on carbon-nitrogen (but not peptide) bonds"/>
    <property type="evidence" value="ECO:0007669"/>
    <property type="project" value="InterPro"/>
</dbReference>
<sequence length="535" mass="59913">MEKAIFYGGQIITLDPDHPQVEAVYVENGRIVAMGDKADLLLQAGRTGVTKFDLQGSYMYPGFADSHMHLSLLGEKLRKLDLGLYHSKGELLQAIRERVARAKTGEWILGSGWDEKNMVGGMPTLAELDEVAPCHPVFLTRICHHVHLANSQAWKQAQPYVQQASTSAGALGKDESGKWNGWVYENASQSFFEAQPKPTYDEKKETIRTAMKTALACGLTAVHTEDLRYIGSVSEMKRIFYELVEEGVYLRTHHLLYHPFLPEIEKLNEAFRAGNEWITLGAIKIFADGSLGGRTAWLSQPYADAPDQYGLAIHEPEELKELVSQAAHRGFPVAVHAIGDKAAEQTIQAMYANRMSEKKKRLRHRLIHGQILRPELIQQLQAMKIVVDIQPRFVVSDFPWVLERIGEERARYAYAWKTLLEAGIPCAAGSDAPIEPIEPLWGMHAAMTRKHPEDQGEHLGYFPEQKLTAIEALLLFTKGSAYAAEEEHERGSISIGKWADFSVFDRDILSAPANELLEAQTLMTVVNGQIAYQRS</sequence>
<evidence type="ECO:0000259" key="1">
    <source>
        <dbReference type="Pfam" id="PF07969"/>
    </source>
</evidence>
<protein>
    <recommendedName>
        <fullName evidence="1">Amidohydrolase 3 domain-containing protein</fullName>
    </recommendedName>
</protein>
<dbReference type="PANTHER" id="PTHR22642">
    <property type="entry name" value="IMIDAZOLONEPROPIONASE"/>
    <property type="match status" value="1"/>
</dbReference>
<dbReference type="SUPFAM" id="SSF51338">
    <property type="entry name" value="Composite domain of metallo-dependent hydrolases"/>
    <property type="match status" value="1"/>
</dbReference>
<dbReference type="InterPro" id="IPR033932">
    <property type="entry name" value="YtcJ-like"/>
</dbReference>
<dbReference type="OrthoDB" id="9767366at2"/>
<dbReference type="EMBL" id="FORR01000003">
    <property type="protein sequence ID" value="SFI96053.1"/>
    <property type="molecule type" value="Genomic_DNA"/>
</dbReference>
<dbReference type="Proteomes" id="UP000199545">
    <property type="component" value="Unassembled WGS sequence"/>
</dbReference>
<dbReference type="Gene3D" id="2.30.40.10">
    <property type="entry name" value="Urease, subunit C, domain 1"/>
    <property type="match status" value="1"/>
</dbReference>